<dbReference type="Proteomes" id="UP000029121">
    <property type="component" value="Unassembled WGS sequence"/>
</dbReference>
<organism evidence="1 2">
    <name type="scientific">Capsella rubella</name>
    <dbReference type="NCBI Taxonomy" id="81985"/>
    <lineage>
        <taxon>Eukaryota</taxon>
        <taxon>Viridiplantae</taxon>
        <taxon>Streptophyta</taxon>
        <taxon>Embryophyta</taxon>
        <taxon>Tracheophyta</taxon>
        <taxon>Spermatophyta</taxon>
        <taxon>Magnoliopsida</taxon>
        <taxon>eudicotyledons</taxon>
        <taxon>Gunneridae</taxon>
        <taxon>Pentapetalae</taxon>
        <taxon>rosids</taxon>
        <taxon>malvids</taxon>
        <taxon>Brassicales</taxon>
        <taxon>Brassicaceae</taxon>
        <taxon>Camelineae</taxon>
        <taxon>Capsella</taxon>
    </lineage>
</organism>
<accession>R0FRY9</accession>
<gene>
    <name evidence="1" type="ORF">CARUB_v10018357mg</name>
</gene>
<sequence>MMSGRVRVQRVDRSIHGCYLMMSKVILVSDLPVTSLKTKPDLLDLKLDLNLSNDYFTKFMFLVCTHNS</sequence>
<dbReference type="EMBL" id="KB870809">
    <property type="protein sequence ID" value="EOA25051.1"/>
    <property type="molecule type" value="Genomic_DNA"/>
</dbReference>
<reference evidence="2" key="1">
    <citation type="journal article" date="2013" name="Nat. Genet.">
        <title>The Capsella rubella genome and the genomic consequences of rapid mating system evolution.</title>
        <authorList>
            <person name="Slotte T."/>
            <person name="Hazzouri K.M."/>
            <person name="Agren J.A."/>
            <person name="Koenig D."/>
            <person name="Maumus F."/>
            <person name="Guo Y.L."/>
            <person name="Steige K."/>
            <person name="Platts A.E."/>
            <person name="Escobar J.S."/>
            <person name="Newman L.K."/>
            <person name="Wang W."/>
            <person name="Mandakova T."/>
            <person name="Vello E."/>
            <person name="Smith L.M."/>
            <person name="Henz S.R."/>
            <person name="Steffen J."/>
            <person name="Takuno S."/>
            <person name="Brandvain Y."/>
            <person name="Coop G."/>
            <person name="Andolfatto P."/>
            <person name="Hu T.T."/>
            <person name="Blanchette M."/>
            <person name="Clark R.M."/>
            <person name="Quesneville H."/>
            <person name="Nordborg M."/>
            <person name="Gaut B.S."/>
            <person name="Lysak M.A."/>
            <person name="Jenkins J."/>
            <person name="Grimwood J."/>
            <person name="Chapman J."/>
            <person name="Prochnik S."/>
            <person name="Shu S."/>
            <person name="Rokhsar D."/>
            <person name="Schmutz J."/>
            <person name="Weigel D."/>
            <person name="Wright S.I."/>
        </authorList>
    </citation>
    <scope>NUCLEOTIDE SEQUENCE [LARGE SCALE GENOMIC DNA]</scope>
    <source>
        <strain evidence="2">cv. Monte Gargano</strain>
    </source>
</reference>
<evidence type="ECO:0000313" key="1">
    <source>
        <dbReference type="EMBL" id="EOA25051.1"/>
    </source>
</evidence>
<proteinExistence type="predicted"/>
<evidence type="ECO:0000313" key="2">
    <source>
        <dbReference type="Proteomes" id="UP000029121"/>
    </source>
</evidence>
<name>R0FRY9_9BRAS</name>
<keyword evidence="2" id="KW-1185">Reference proteome</keyword>
<dbReference type="AlphaFoldDB" id="R0FRY9"/>
<protein>
    <submittedName>
        <fullName evidence="1">Uncharacterized protein</fullName>
    </submittedName>
</protein>